<keyword evidence="3" id="KW-1185">Reference proteome</keyword>
<dbReference type="EMBL" id="ML736777">
    <property type="protein sequence ID" value="KAE8403358.1"/>
    <property type="molecule type" value="Genomic_DNA"/>
</dbReference>
<sequence>MAVEKYIREALGPDGSNTRPSPCKFKTSYPNTTSSRRPGSKRKYIYPEPIRPQSVPVISLRTLGSHPISSCVQQILAFPYNSSPWIRSLLVYSISFTPYQIQQPGSERQPPIPLLDSPTFYRRQRLISSKSKQRTNPPSNPYNHNQSRILVPR</sequence>
<evidence type="ECO:0000256" key="1">
    <source>
        <dbReference type="SAM" id="MobiDB-lite"/>
    </source>
</evidence>
<evidence type="ECO:0000313" key="2">
    <source>
        <dbReference type="EMBL" id="KAE8403358.1"/>
    </source>
</evidence>
<proteinExistence type="predicted"/>
<feature type="region of interest" description="Disordered" evidence="1">
    <location>
        <begin position="8"/>
        <end position="42"/>
    </location>
</feature>
<dbReference type="Proteomes" id="UP000325579">
    <property type="component" value="Unassembled WGS sequence"/>
</dbReference>
<protein>
    <submittedName>
        <fullName evidence="2">Uncharacterized protein</fullName>
    </submittedName>
</protein>
<evidence type="ECO:0000313" key="3">
    <source>
        <dbReference type="Proteomes" id="UP000325579"/>
    </source>
</evidence>
<reference evidence="2 3" key="1">
    <citation type="submission" date="2019-04" db="EMBL/GenBank/DDBJ databases">
        <authorList>
            <consortium name="DOE Joint Genome Institute"/>
            <person name="Mondo S."/>
            <person name="Kjaerbolling I."/>
            <person name="Vesth T."/>
            <person name="Frisvad J.C."/>
            <person name="Nybo J.L."/>
            <person name="Theobald S."/>
            <person name="Kildgaard S."/>
            <person name="Isbrandt T."/>
            <person name="Kuo A."/>
            <person name="Sato A."/>
            <person name="Lyhne E.K."/>
            <person name="Kogle M.E."/>
            <person name="Wiebenga A."/>
            <person name="Kun R.S."/>
            <person name="Lubbers R.J."/>
            <person name="Makela M.R."/>
            <person name="Barry K."/>
            <person name="Chovatia M."/>
            <person name="Clum A."/>
            <person name="Daum C."/>
            <person name="Haridas S."/>
            <person name="He G."/>
            <person name="LaButti K."/>
            <person name="Lipzen A."/>
            <person name="Riley R."/>
            <person name="Salamov A."/>
            <person name="Simmons B.A."/>
            <person name="Magnuson J.K."/>
            <person name="Henrissat B."/>
            <person name="Mortensen U.H."/>
            <person name="Larsen T.O."/>
            <person name="Devries R.P."/>
            <person name="Grigoriev I.V."/>
            <person name="Machida M."/>
            <person name="Baker S.E."/>
            <person name="Andersen M.R."/>
            <person name="Cantor M.N."/>
            <person name="Hua S.X."/>
        </authorList>
    </citation>
    <scope>NUCLEOTIDE SEQUENCE [LARGE SCALE GENOMIC DNA]</scope>
    <source>
        <strain evidence="2 3">CBS 119388</strain>
    </source>
</reference>
<accession>A0A5N6HZ17</accession>
<dbReference type="AlphaFoldDB" id="A0A5N7DC59"/>
<feature type="compositionally biased region" description="Polar residues" evidence="1">
    <location>
        <begin position="28"/>
        <end position="37"/>
    </location>
</feature>
<dbReference type="GeneID" id="43663541"/>
<gene>
    <name evidence="2" type="ORF">BDV37DRAFT_142416</name>
</gene>
<accession>A0A5N7DC59</accession>
<organism evidence="2 3">
    <name type="scientific">Aspergillus pseudonomiae</name>
    <dbReference type="NCBI Taxonomy" id="1506151"/>
    <lineage>
        <taxon>Eukaryota</taxon>
        <taxon>Fungi</taxon>
        <taxon>Dikarya</taxon>
        <taxon>Ascomycota</taxon>
        <taxon>Pezizomycotina</taxon>
        <taxon>Eurotiomycetes</taxon>
        <taxon>Eurotiomycetidae</taxon>
        <taxon>Eurotiales</taxon>
        <taxon>Aspergillaceae</taxon>
        <taxon>Aspergillus</taxon>
        <taxon>Aspergillus subgen. Circumdati</taxon>
    </lineage>
</organism>
<feature type="region of interest" description="Disordered" evidence="1">
    <location>
        <begin position="128"/>
        <end position="153"/>
    </location>
</feature>
<name>A0A5N7DC59_9EURO</name>
<dbReference type="RefSeq" id="XP_031940677.1">
    <property type="nucleotide sequence ID" value="XM_032078850.1"/>
</dbReference>